<reference evidence="14 15" key="1">
    <citation type="submission" date="2018-07" db="EMBL/GenBank/DDBJ databases">
        <title>Genomic Encyclopedia of Type Strains, Phase IV (KMG-IV): sequencing the most valuable type-strain genomes for metagenomic binning, comparative biology and taxonomic classification.</title>
        <authorList>
            <person name="Goeker M."/>
        </authorList>
    </citation>
    <scope>NUCLEOTIDE SEQUENCE [LARGE SCALE GENOMIC DNA]</scope>
    <source>
        <strain evidence="14 15">DSM 27696</strain>
    </source>
</reference>
<dbReference type="FunFam" id="3.20.20.140:FF:000004">
    <property type="entry name" value="N-acetylglucosamine-6-phosphate deacetylase"/>
    <property type="match status" value="1"/>
</dbReference>
<feature type="binding site" evidence="12">
    <location>
        <position position="132"/>
    </location>
    <ligand>
        <name>Zn(2+)</name>
        <dbReference type="ChEBI" id="CHEBI:29105"/>
    </ligand>
</feature>
<keyword evidence="15" id="KW-1185">Reference proteome</keyword>
<evidence type="ECO:0000256" key="7">
    <source>
        <dbReference type="ARBA" id="ARBA00047647"/>
    </source>
</evidence>
<dbReference type="Proteomes" id="UP000252585">
    <property type="component" value="Unassembled WGS sequence"/>
</dbReference>
<feature type="binding site" evidence="11">
    <location>
        <begin position="222"/>
        <end position="223"/>
    </location>
    <ligand>
        <name>substrate</name>
    </ligand>
</feature>
<name>A0A368YGR7_9BACI</name>
<evidence type="ECO:0000256" key="11">
    <source>
        <dbReference type="PIRSR" id="PIRSR038994-2"/>
    </source>
</evidence>
<comment type="similarity">
    <text evidence="1 9">Belongs to the metallo-dependent hydrolases superfamily. NagA family.</text>
</comment>
<sequence length="388" mass="42909">MITYITNATIHTPTETIPNGYVKIIDTKIKEIHANKKPTKTEADATIVDAKRNHVIPGFIDTHIHGTHGADMMDGLPSSLEQIALSLPNEGTTSFLATTMTHREKKIEAALKNVARYEQAPGQAKLLGVHLEGPFLNRDKSGAQPKSYIQKPNLELFERWQRDSENSIRIITMAPEQDQDLSFIKALKTQDVLVSAGHTNATFEEASIAVEQGLSRLTHVGNAMPPLHHREVGILGAAILNSKVQVEIIADGIHVSKEMIQILYQLIGPDRLVLITDRIRAKGLASGRFDLAGQEIFVEGNMAKRKDGALAGSVLRMNEAAKNIQEYTQASMQDIIKMTSTNAARALKINNYTGSIEKGKDADVLIVNDDWKVKHTFVRGIRTKRNYK</sequence>
<dbReference type="InterPro" id="IPR006680">
    <property type="entry name" value="Amidohydro-rel"/>
</dbReference>
<accession>A0A368YGR7</accession>
<dbReference type="Gene3D" id="2.30.40.10">
    <property type="entry name" value="Urease, subunit C, domain 1"/>
    <property type="match status" value="1"/>
</dbReference>
<feature type="domain" description="Amidohydrolase-related" evidence="13">
    <location>
        <begin position="55"/>
        <end position="380"/>
    </location>
</feature>
<evidence type="ECO:0000256" key="5">
    <source>
        <dbReference type="ARBA" id="ARBA00022801"/>
    </source>
</evidence>
<comment type="pathway">
    <text evidence="8">Amino-sugar metabolism; N-acetylneuraminate degradation; D-fructose 6-phosphate from N-acetylneuraminate: step 4/5.</text>
</comment>
<evidence type="ECO:0000256" key="8">
    <source>
        <dbReference type="ARBA" id="ARBA00060590"/>
    </source>
</evidence>
<feature type="binding site" evidence="12">
    <location>
        <position position="219"/>
    </location>
    <ligand>
        <name>Zn(2+)</name>
        <dbReference type="ChEBI" id="CHEBI:29105"/>
    </ligand>
</feature>
<feature type="binding site" evidence="11">
    <location>
        <position position="143"/>
    </location>
    <ligand>
        <name>substrate</name>
    </ligand>
</feature>
<dbReference type="Gene3D" id="3.20.20.140">
    <property type="entry name" value="Metal-dependent hydrolases"/>
    <property type="match status" value="1"/>
</dbReference>
<evidence type="ECO:0000259" key="13">
    <source>
        <dbReference type="Pfam" id="PF01979"/>
    </source>
</evidence>
<keyword evidence="6 9" id="KW-0119">Carbohydrate metabolism</keyword>
<keyword evidence="5 9" id="KW-0378">Hydrolase</keyword>
<dbReference type="Pfam" id="PF01979">
    <property type="entry name" value="Amidohydro_1"/>
    <property type="match status" value="1"/>
</dbReference>
<evidence type="ECO:0000256" key="6">
    <source>
        <dbReference type="ARBA" id="ARBA00023277"/>
    </source>
</evidence>
<dbReference type="CDD" id="cd00854">
    <property type="entry name" value="NagA"/>
    <property type="match status" value="1"/>
</dbReference>
<evidence type="ECO:0000256" key="10">
    <source>
        <dbReference type="PIRSR" id="PIRSR038994-1"/>
    </source>
</evidence>
<dbReference type="EMBL" id="QPJJ01000001">
    <property type="protein sequence ID" value="RCW77384.1"/>
    <property type="molecule type" value="Genomic_DNA"/>
</dbReference>
<comment type="cofactor">
    <cofactor evidence="12">
        <name>a divalent metal cation</name>
        <dbReference type="ChEBI" id="CHEBI:60240"/>
    </cofactor>
    <text evidence="12">Binds 1 divalent metal cation per subunit.</text>
</comment>
<dbReference type="GO" id="GO:0006046">
    <property type="term" value="P:N-acetylglucosamine catabolic process"/>
    <property type="evidence" value="ECO:0007669"/>
    <property type="project" value="TreeGrafter"/>
</dbReference>
<evidence type="ECO:0000256" key="3">
    <source>
        <dbReference type="ARBA" id="ARBA00018029"/>
    </source>
</evidence>
<evidence type="ECO:0000256" key="2">
    <source>
        <dbReference type="ARBA" id="ARBA00011899"/>
    </source>
</evidence>
<evidence type="ECO:0000256" key="9">
    <source>
        <dbReference type="PIRNR" id="PIRNR038994"/>
    </source>
</evidence>
<evidence type="ECO:0000256" key="12">
    <source>
        <dbReference type="PIRSR" id="PIRSR038994-3"/>
    </source>
</evidence>
<dbReference type="InterPro" id="IPR003764">
    <property type="entry name" value="GlcNAc_6-P_deAcase"/>
</dbReference>
<dbReference type="PIRSF" id="PIRSF038994">
    <property type="entry name" value="NagA"/>
    <property type="match status" value="1"/>
</dbReference>
<comment type="caution">
    <text evidence="14">The sequence shown here is derived from an EMBL/GenBank/DDBJ whole genome shotgun (WGS) entry which is preliminary data.</text>
</comment>
<dbReference type="NCBIfam" id="TIGR00221">
    <property type="entry name" value="nagA"/>
    <property type="match status" value="1"/>
</dbReference>
<dbReference type="EC" id="3.5.1.25" evidence="2"/>
<proteinExistence type="inferred from homology"/>
<feature type="binding site" evidence="12">
    <location>
        <position position="198"/>
    </location>
    <ligand>
        <name>Zn(2+)</name>
        <dbReference type="ChEBI" id="CHEBI:29105"/>
    </ligand>
</feature>
<dbReference type="RefSeq" id="WP_170132868.1">
    <property type="nucleotide sequence ID" value="NZ_QPJJ01000001.1"/>
</dbReference>
<feature type="binding site" evidence="11">
    <location>
        <position position="254"/>
    </location>
    <ligand>
        <name>substrate</name>
    </ligand>
</feature>
<evidence type="ECO:0000313" key="14">
    <source>
        <dbReference type="EMBL" id="RCW77384.1"/>
    </source>
</evidence>
<dbReference type="AlphaFoldDB" id="A0A368YGR7"/>
<feature type="active site" description="Proton donor/acceptor" evidence="10">
    <location>
        <position position="277"/>
    </location>
</feature>
<dbReference type="SUPFAM" id="SSF51338">
    <property type="entry name" value="Composite domain of metallo-dependent hydrolases"/>
    <property type="match status" value="1"/>
</dbReference>
<dbReference type="InterPro" id="IPR011059">
    <property type="entry name" value="Metal-dep_hydrolase_composite"/>
</dbReference>
<gene>
    <name evidence="14" type="ORF">DFR57_101257</name>
</gene>
<feature type="binding site" evidence="11">
    <location>
        <position position="230"/>
    </location>
    <ligand>
        <name>substrate</name>
    </ligand>
</feature>
<dbReference type="PANTHER" id="PTHR11113">
    <property type="entry name" value="N-ACETYLGLUCOSAMINE-6-PHOSPHATE DEACETYLASE"/>
    <property type="match status" value="1"/>
</dbReference>
<comment type="catalytic activity">
    <reaction evidence="7">
        <text>N-acetyl-D-glucosamine 6-phosphate + H2O = D-glucosamine 6-phosphate + acetate</text>
        <dbReference type="Rhea" id="RHEA:22936"/>
        <dbReference type="ChEBI" id="CHEBI:15377"/>
        <dbReference type="ChEBI" id="CHEBI:30089"/>
        <dbReference type="ChEBI" id="CHEBI:57513"/>
        <dbReference type="ChEBI" id="CHEBI:58725"/>
        <dbReference type="EC" id="3.5.1.25"/>
    </reaction>
</comment>
<dbReference type="GO" id="GO:0008448">
    <property type="term" value="F:N-acetylglucosamine-6-phosphate deacetylase activity"/>
    <property type="evidence" value="ECO:0007669"/>
    <property type="project" value="UniProtKB-EC"/>
</dbReference>
<dbReference type="SUPFAM" id="SSF51556">
    <property type="entry name" value="Metallo-dependent hydrolases"/>
    <property type="match status" value="1"/>
</dbReference>
<dbReference type="InterPro" id="IPR032466">
    <property type="entry name" value="Metal_Hydrolase"/>
</dbReference>
<feature type="binding site" evidence="11">
    <location>
        <begin position="310"/>
        <end position="312"/>
    </location>
    <ligand>
        <name>substrate</name>
    </ligand>
</feature>
<dbReference type="GO" id="GO:0046872">
    <property type="term" value="F:metal ion binding"/>
    <property type="evidence" value="ECO:0007669"/>
    <property type="project" value="UniProtKB-KW"/>
</dbReference>
<keyword evidence="4 12" id="KW-0479">Metal-binding</keyword>
<protein>
    <recommendedName>
        <fullName evidence="3">N-acetylglucosamine-6-phosphate deacetylase</fullName>
        <ecNumber evidence="2">3.5.1.25</ecNumber>
    </recommendedName>
</protein>
<evidence type="ECO:0000256" key="1">
    <source>
        <dbReference type="ARBA" id="ARBA00010716"/>
    </source>
</evidence>
<evidence type="ECO:0000313" key="15">
    <source>
        <dbReference type="Proteomes" id="UP000252585"/>
    </source>
</evidence>
<dbReference type="PANTHER" id="PTHR11113:SF14">
    <property type="entry name" value="N-ACETYLGLUCOSAMINE-6-PHOSPHATE DEACETYLASE"/>
    <property type="match status" value="1"/>
</dbReference>
<organism evidence="14 15">
    <name type="scientific">Saliterribacillus persicus</name>
    <dbReference type="NCBI Taxonomy" id="930114"/>
    <lineage>
        <taxon>Bacteria</taxon>
        <taxon>Bacillati</taxon>
        <taxon>Bacillota</taxon>
        <taxon>Bacilli</taxon>
        <taxon>Bacillales</taxon>
        <taxon>Bacillaceae</taxon>
        <taxon>Saliterribacillus</taxon>
    </lineage>
</organism>
<evidence type="ECO:0000256" key="4">
    <source>
        <dbReference type="ARBA" id="ARBA00022723"/>
    </source>
</evidence>